<keyword evidence="1" id="KW-0732">Signal</keyword>
<evidence type="ECO:0000256" key="1">
    <source>
        <dbReference type="SAM" id="SignalP"/>
    </source>
</evidence>
<name>A0ABY4RXZ1_9BACL</name>
<feature type="chain" id="PRO_5046368209" evidence="1">
    <location>
        <begin position="25"/>
        <end position="176"/>
    </location>
</feature>
<organism evidence="2 3">
    <name type="scientific">Paenibacillus konkukensis</name>
    <dbReference type="NCBI Taxonomy" id="2020716"/>
    <lineage>
        <taxon>Bacteria</taxon>
        <taxon>Bacillati</taxon>
        <taxon>Bacillota</taxon>
        <taxon>Bacilli</taxon>
        <taxon>Bacillales</taxon>
        <taxon>Paenibacillaceae</taxon>
        <taxon>Paenibacillus</taxon>
    </lineage>
</organism>
<evidence type="ECO:0000313" key="2">
    <source>
        <dbReference type="EMBL" id="UQZ87270.1"/>
    </source>
</evidence>
<evidence type="ECO:0000313" key="3">
    <source>
        <dbReference type="Proteomes" id="UP001057134"/>
    </source>
</evidence>
<keyword evidence="3" id="KW-1185">Reference proteome</keyword>
<feature type="signal peptide" evidence="1">
    <location>
        <begin position="1"/>
        <end position="24"/>
    </location>
</feature>
<dbReference type="EMBL" id="CP027059">
    <property type="protein sequence ID" value="UQZ87270.1"/>
    <property type="molecule type" value="Genomic_DNA"/>
</dbReference>
<sequence length="176" mass="19334">MPNFFRSLLLVIIFVFCIQFSAFAESSQLVGSTDTSQVLQTKVVEMNEPVDGVIAIYKDDAEVSTQAFAVGTISCRAVEWYQDCKWNVSMVGDTINYIDLVMNYEKVDADGLIIPAGSDTFKYPLNPAKTSFGDVGTEYQPTAGNYRATIGGKLYGREGTYTLVTIKSAVVYVPET</sequence>
<dbReference type="Proteomes" id="UP001057134">
    <property type="component" value="Chromosome"/>
</dbReference>
<proteinExistence type="predicted"/>
<dbReference type="RefSeq" id="WP_249862741.1">
    <property type="nucleotide sequence ID" value="NZ_CP027059.1"/>
</dbReference>
<gene>
    <name evidence="2" type="ORF">SK3146_06567</name>
</gene>
<reference evidence="2" key="1">
    <citation type="submission" date="2018-02" db="EMBL/GenBank/DDBJ databases">
        <authorList>
            <person name="Kim S.-K."/>
            <person name="Jung H.-I."/>
            <person name="Lee S.-W."/>
        </authorList>
    </citation>
    <scope>NUCLEOTIDE SEQUENCE</scope>
    <source>
        <strain evidence="2">SK3146</strain>
    </source>
</reference>
<reference evidence="2" key="2">
    <citation type="journal article" date="2021" name="J Anim Sci Technol">
        <title>Complete genome sequence of Paenibacillus konkukensis sp. nov. SK3146 as a potential probiotic strain.</title>
        <authorList>
            <person name="Jung H.I."/>
            <person name="Park S."/>
            <person name="Niu K.M."/>
            <person name="Lee S.W."/>
            <person name="Kothari D."/>
            <person name="Yi K.J."/>
            <person name="Kim S.K."/>
        </authorList>
    </citation>
    <scope>NUCLEOTIDE SEQUENCE</scope>
    <source>
        <strain evidence="2">SK3146</strain>
    </source>
</reference>
<protein>
    <submittedName>
        <fullName evidence="2">Uncharacterized protein</fullName>
    </submittedName>
</protein>
<accession>A0ABY4RXZ1</accession>